<keyword evidence="14" id="KW-1185">Reference proteome</keyword>
<evidence type="ECO:0000256" key="1">
    <source>
        <dbReference type="ARBA" id="ARBA00022598"/>
    </source>
</evidence>
<keyword evidence="6 9" id="KW-0573">Peptidoglycan synthesis</keyword>
<dbReference type="Pfam" id="PF02875">
    <property type="entry name" value="Mur_ligase_C"/>
    <property type="match status" value="1"/>
</dbReference>
<accession>A0ABS7DGF1</accession>
<dbReference type="EMBL" id="JAGFNY010000011">
    <property type="protein sequence ID" value="MBW7570182.1"/>
    <property type="molecule type" value="Genomic_DNA"/>
</dbReference>
<keyword evidence="7 9" id="KW-0131">Cell cycle</keyword>
<dbReference type="GO" id="GO:0016874">
    <property type="term" value="F:ligase activity"/>
    <property type="evidence" value="ECO:0007669"/>
    <property type="project" value="UniProtKB-KW"/>
</dbReference>
<keyword evidence="9" id="KW-0460">Magnesium</keyword>
<evidence type="ECO:0000259" key="10">
    <source>
        <dbReference type="Pfam" id="PF01225"/>
    </source>
</evidence>
<name>A0ABS7DGF1_9GAMM</name>
<dbReference type="InterPro" id="IPR004101">
    <property type="entry name" value="Mur_ligase_C"/>
</dbReference>
<evidence type="ECO:0000256" key="7">
    <source>
        <dbReference type="ARBA" id="ARBA00023306"/>
    </source>
</evidence>
<dbReference type="InterPro" id="IPR013221">
    <property type="entry name" value="Mur_ligase_cen"/>
</dbReference>
<organism evidence="13 14">
    <name type="scientific">Succinivibrio faecicola</name>
    <dbReference type="NCBI Taxonomy" id="2820300"/>
    <lineage>
        <taxon>Bacteria</taxon>
        <taxon>Pseudomonadati</taxon>
        <taxon>Pseudomonadota</taxon>
        <taxon>Gammaproteobacteria</taxon>
        <taxon>Aeromonadales</taxon>
        <taxon>Succinivibrionaceae</taxon>
        <taxon>Succinivibrio</taxon>
    </lineage>
</organism>
<dbReference type="InterPro" id="IPR050061">
    <property type="entry name" value="MurCDEF_pg_biosynth"/>
</dbReference>
<evidence type="ECO:0000313" key="13">
    <source>
        <dbReference type="EMBL" id="MBW7570182.1"/>
    </source>
</evidence>
<evidence type="ECO:0000256" key="2">
    <source>
        <dbReference type="ARBA" id="ARBA00022618"/>
    </source>
</evidence>
<dbReference type="Pfam" id="PF08245">
    <property type="entry name" value="Mur_ligase_M"/>
    <property type="match status" value="1"/>
</dbReference>
<comment type="similarity">
    <text evidence="9">Belongs to the MurCDEF family. Mpl subfamily.</text>
</comment>
<evidence type="ECO:0000256" key="8">
    <source>
        <dbReference type="ARBA" id="ARBA00023316"/>
    </source>
</evidence>
<dbReference type="PANTHER" id="PTHR43445:SF5">
    <property type="entry name" value="UDP-N-ACETYLMURAMATE--L-ALANYL-GAMMA-D-GLUTAMYL-MESO-2,6-DIAMINOHEPTANDIOATE LIGASE"/>
    <property type="match status" value="1"/>
</dbReference>
<evidence type="ECO:0000256" key="6">
    <source>
        <dbReference type="ARBA" id="ARBA00022984"/>
    </source>
</evidence>
<dbReference type="InterPro" id="IPR000713">
    <property type="entry name" value="Mur_ligase_N"/>
</dbReference>
<keyword evidence="5 9" id="KW-0133">Cell shape</keyword>
<dbReference type="InterPro" id="IPR005757">
    <property type="entry name" value="Mpl"/>
</dbReference>
<reference evidence="13 14" key="1">
    <citation type="submission" date="2021-03" db="EMBL/GenBank/DDBJ databases">
        <title>Succinivibrio sp. nov. isolated from feces of cow.</title>
        <authorList>
            <person name="Choi J.-Y."/>
        </authorList>
    </citation>
    <scope>NUCLEOTIDE SEQUENCE [LARGE SCALE GENOMIC DNA]</scope>
    <source>
        <strain evidence="13 14">AGMB01872</strain>
    </source>
</reference>
<comment type="pathway">
    <text evidence="9">Cell wall biogenesis; peptidoglycan recycling.</text>
</comment>
<keyword evidence="4 9" id="KW-0067">ATP-binding</keyword>
<keyword evidence="1 9" id="KW-0436">Ligase</keyword>
<evidence type="ECO:0000259" key="11">
    <source>
        <dbReference type="Pfam" id="PF02875"/>
    </source>
</evidence>
<comment type="cofactor">
    <cofactor evidence="9">
        <name>Mg(2+)</name>
        <dbReference type="ChEBI" id="CHEBI:18420"/>
    </cofactor>
</comment>
<dbReference type="HAMAP" id="MF_02020">
    <property type="entry name" value="Mpl"/>
    <property type="match status" value="1"/>
</dbReference>
<dbReference type="Gene3D" id="3.90.190.20">
    <property type="entry name" value="Mur ligase, C-terminal domain"/>
    <property type="match status" value="1"/>
</dbReference>
<dbReference type="SUPFAM" id="SSF51984">
    <property type="entry name" value="MurCD N-terminal domain"/>
    <property type="match status" value="1"/>
</dbReference>
<keyword evidence="2 9" id="KW-0132">Cell division</keyword>
<dbReference type="InterPro" id="IPR036565">
    <property type="entry name" value="Mur-like_cat_sf"/>
</dbReference>
<evidence type="ECO:0000256" key="9">
    <source>
        <dbReference type="HAMAP-Rule" id="MF_02020"/>
    </source>
</evidence>
<dbReference type="Gene3D" id="3.40.1190.10">
    <property type="entry name" value="Mur-like, catalytic domain"/>
    <property type="match status" value="1"/>
</dbReference>
<keyword evidence="8 9" id="KW-0961">Cell wall biogenesis/degradation</keyword>
<evidence type="ECO:0000256" key="4">
    <source>
        <dbReference type="ARBA" id="ARBA00022840"/>
    </source>
</evidence>
<feature type="domain" description="Mur ligase central" evidence="12">
    <location>
        <begin position="108"/>
        <end position="290"/>
    </location>
</feature>
<comment type="caution">
    <text evidence="13">The sequence shown here is derived from an EMBL/GenBank/DDBJ whole genome shotgun (WGS) entry which is preliminary data.</text>
</comment>
<dbReference type="EC" id="6.3.2.45" evidence="9"/>
<evidence type="ECO:0000256" key="3">
    <source>
        <dbReference type="ARBA" id="ARBA00022741"/>
    </source>
</evidence>
<dbReference type="SUPFAM" id="SSF53244">
    <property type="entry name" value="MurD-like peptide ligases, peptide-binding domain"/>
    <property type="match status" value="1"/>
</dbReference>
<dbReference type="InterPro" id="IPR036615">
    <property type="entry name" value="Mur_ligase_C_dom_sf"/>
</dbReference>
<dbReference type="PANTHER" id="PTHR43445">
    <property type="entry name" value="UDP-N-ACETYLMURAMATE--L-ALANINE LIGASE-RELATED"/>
    <property type="match status" value="1"/>
</dbReference>
<comment type="function">
    <text evidence="9">Reutilizes the intact tripeptide L-alanyl-gamma-D-glutamyl-meso-diaminopimelate by linking it to UDP-N-acetylmuramate.</text>
</comment>
<dbReference type="Proteomes" id="UP000731465">
    <property type="component" value="Unassembled WGS sequence"/>
</dbReference>
<evidence type="ECO:0000256" key="5">
    <source>
        <dbReference type="ARBA" id="ARBA00022960"/>
    </source>
</evidence>
<dbReference type="RefSeq" id="WP_219937401.1">
    <property type="nucleotide sequence ID" value="NZ_JAGFNY010000011.1"/>
</dbReference>
<comment type="catalytic activity">
    <reaction evidence="9">
        <text>UDP-N-acetyl-alpha-D-muramate + L-alanyl-gamma-D-glutamyl-meso-2,6-diaminopimelate + ATP = UDP-N-acetyl-alpha-D-muramoyl-L-alanyl-gamma-D-glutamyl-meso-2,6-diaminopimelate + ADP + phosphate + H(+)</text>
        <dbReference type="Rhea" id="RHEA:29563"/>
        <dbReference type="ChEBI" id="CHEBI:15378"/>
        <dbReference type="ChEBI" id="CHEBI:30616"/>
        <dbReference type="ChEBI" id="CHEBI:43474"/>
        <dbReference type="ChEBI" id="CHEBI:61401"/>
        <dbReference type="ChEBI" id="CHEBI:70757"/>
        <dbReference type="ChEBI" id="CHEBI:83905"/>
        <dbReference type="ChEBI" id="CHEBI:456216"/>
        <dbReference type="EC" id="6.3.2.45"/>
    </reaction>
</comment>
<protein>
    <recommendedName>
        <fullName evidence="9">UDP-N-acetylmuramate--L-alanyl-gamma-D-glutamyl-meso-2,6-diaminoheptandioate ligase</fullName>
        <ecNumber evidence="9">6.3.2.45</ecNumber>
    </recommendedName>
    <alternativeName>
        <fullName evidence="9">Murein peptide ligase</fullName>
    </alternativeName>
    <alternativeName>
        <fullName evidence="9">UDP-N-acetylmuramate:L-alanyl-gamma-D-glutamyl-meso-diaminopimelate ligase</fullName>
    </alternativeName>
</protein>
<proteinExistence type="inferred from homology"/>
<keyword evidence="3 9" id="KW-0547">Nucleotide-binding</keyword>
<feature type="domain" description="Mur ligase N-terminal catalytic" evidence="10">
    <location>
        <begin position="2"/>
        <end position="98"/>
    </location>
</feature>
<feature type="binding site" evidence="9">
    <location>
        <begin position="110"/>
        <end position="116"/>
    </location>
    <ligand>
        <name>ATP</name>
        <dbReference type="ChEBI" id="CHEBI:30616"/>
    </ligand>
</feature>
<sequence length="450" mass="50293">MHIHILGICGTFMGGIAMIAKQAGHKVTGSDKNVYPPMSTELEQSGIKLIQGFDASQLDDKPDLIVVGNVMRRGMEVVERMLDEKYKYVSGPQWLEEHYLLNKTVLAVAGTHGKTTTSSMLAWILQFNGKNPGFLIGGIPENFGISARNTDSEYFVIEADEYDCAFFDKRSKFVHYHPQVLVMNNLEYDHADIFDSVKDIQKQFHHLVRTVPSKGLIIKSEGEKYLDEVIDMGCWSELYTVGRKDGLHAILKTPDGSNFDVYDGDSFVYSVHYEATGTYNVQNALMAIRAAMYTGISAKDAARALETFKLPKRRMELKGCVNGVSVYDDFAHHPTAIELTTAGLRARLGDNKRLVAVFEPRSNSMKLGANHEKLAQSFKHADEIFVYAPSNVTWNVKELESQSTKPLHVESDFEKLVDDIVKASPEGTSILVMSNGSFNGIHQRLLEKLK</sequence>
<dbReference type="Pfam" id="PF01225">
    <property type="entry name" value="Mur_ligase"/>
    <property type="match status" value="1"/>
</dbReference>
<gene>
    <name evidence="9 13" type="primary">mpl</name>
    <name evidence="13" type="ORF">J5V48_04665</name>
</gene>
<dbReference type="NCBIfam" id="TIGR01081">
    <property type="entry name" value="mpl"/>
    <property type="match status" value="1"/>
</dbReference>
<evidence type="ECO:0000259" key="12">
    <source>
        <dbReference type="Pfam" id="PF08245"/>
    </source>
</evidence>
<dbReference type="Gene3D" id="3.40.50.720">
    <property type="entry name" value="NAD(P)-binding Rossmann-like Domain"/>
    <property type="match status" value="1"/>
</dbReference>
<evidence type="ECO:0000313" key="14">
    <source>
        <dbReference type="Proteomes" id="UP000731465"/>
    </source>
</evidence>
<dbReference type="SUPFAM" id="SSF53623">
    <property type="entry name" value="MurD-like peptide ligases, catalytic domain"/>
    <property type="match status" value="1"/>
</dbReference>
<feature type="domain" description="Mur ligase C-terminal" evidence="11">
    <location>
        <begin position="313"/>
        <end position="436"/>
    </location>
</feature>